<name>A0AAE3DWH6_9FIRM</name>
<gene>
    <name evidence="3" type="ORF">LKE05_00195</name>
</gene>
<dbReference type="Gene3D" id="2.130.10.130">
    <property type="entry name" value="Integrin alpha, N-terminal"/>
    <property type="match status" value="1"/>
</dbReference>
<dbReference type="Pfam" id="PF13517">
    <property type="entry name" value="FG-GAP_3"/>
    <property type="match status" value="2"/>
</dbReference>
<evidence type="ECO:0000256" key="1">
    <source>
        <dbReference type="ARBA" id="ARBA00022729"/>
    </source>
</evidence>
<protein>
    <submittedName>
        <fullName evidence="3">VCBS repeat-containing protein</fullName>
    </submittedName>
</protein>
<feature type="chain" id="PRO_5042029157" evidence="2">
    <location>
        <begin position="19"/>
        <end position="965"/>
    </location>
</feature>
<dbReference type="Proteomes" id="UP001198242">
    <property type="component" value="Unassembled WGS sequence"/>
</dbReference>
<reference evidence="3 4" key="1">
    <citation type="submission" date="2021-10" db="EMBL/GenBank/DDBJ databases">
        <title>Anaerobic single-cell dispensing facilitates the cultivation of human gut bacteria.</title>
        <authorList>
            <person name="Afrizal A."/>
        </authorList>
    </citation>
    <scope>NUCLEOTIDE SEQUENCE [LARGE SCALE GENOMIC DNA]</scope>
    <source>
        <strain evidence="3 4">CLA-AA-H232</strain>
    </source>
</reference>
<feature type="signal peptide" evidence="2">
    <location>
        <begin position="1"/>
        <end position="18"/>
    </location>
</feature>
<dbReference type="RefSeq" id="WP_308455620.1">
    <property type="nucleotide sequence ID" value="NZ_JAJEQM010000001.1"/>
</dbReference>
<keyword evidence="1 2" id="KW-0732">Signal</keyword>
<accession>A0AAE3DWH6</accession>
<comment type="caution">
    <text evidence="3">The sequence shown here is derived from an EMBL/GenBank/DDBJ whole genome shotgun (WGS) entry which is preliminary data.</text>
</comment>
<evidence type="ECO:0000313" key="4">
    <source>
        <dbReference type="Proteomes" id="UP001198242"/>
    </source>
</evidence>
<dbReference type="AlphaFoldDB" id="A0AAE3DWH6"/>
<dbReference type="InterPro" id="IPR013517">
    <property type="entry name" value="FG-GAP"/>
</dbReference>
<dbReference type="EMBL" id="JAJEQM010000001">
    <property type="protein sequence ID" value="MCC2209223.1"/>
    <property type="molecule type" value="Genomic_DNA"/>
</dbReference>
<dbReference type="InterPro" id="IPR028994">
    <property type="entry name" value="Integrin_alpha_N"/>
</dbReference>
<evidence type="ECO:0000256" key="2">
    <source>
        <dbReference type="SAM" id="SignalP"/>
    </source>
</evidence>
<proteinExistence type="predicted"/>
<dbReference type="PANTHER" id="PTHR44103">
    <property type="entry name" value="PROPROTEIN CONVERTASE P"/>
    <property type="match status" value="1"/>
</dbReference>
<keyword evidence="4" id="KW-1185">Reference proteome</keyword>
<dbReference type="PANTHER" id="PTHR44103:SF1">
    <property type="entry name" value="PROPROTEIN CONVERTASE P"/>
    <property type="match status" value="1"/>
</dbReference>
<dbReference type="SUPFAM" id="SSF69318">
    <property type="entry name" value="Integrin alpha N-terminal domain"/>
    <property type="match status" value="1"/>
</dbReference>
<evidence type="ECO:0000313" key="3">
    <source>
        <dbReference type="EMBL" id="MCC2209223.1"/>
    </source>
</evidence>
<organism evidence="3 4">
    <name type="scientific">Hominilimicola fabiformis</name>
    <dbReference type="NCBI Taxonomy" id="2885356"/>
    <lineage>
        <taxon>Bacteria</taxon>
        <taxon>Bacillati</taxon>
        <taxon>Bacillota</taxon>
        <taxon>Clostridia</taxon>
        <taxon>Eubacteriales</taxon>
        <taxon>Oscillospiraceae</taxon>
        <taxon>Hominilimicola</taxon>
    </lineage>
</organism>
<sequence>MKKLIPIFLAVLCLTACGNEQVKNPDTLSTAVISSSDSVTAKNTLNSLNESTVATLTADKIDASNIGDLSDYDVLYIDKSVVETGGFNASAVEEYVSNGGSVFLDNDVYNVFDKDFIGAEDFVTIDSCPVDMIYPENSDKGIKKIQSLLSDFSMLYRNYADYNDVLVNQNYGVGVVPSTAECIASKDNVGIYTVNQYGNGYVFFTNPLLPNSFSVNNLSPDDTGEYLSATTVGANKLLRDYFAEFVSLKNYGYAVEHVLGSFAKPVASWELHYEDITGIDNGSAEIFEEMCERYGQVPSFTLARNPYIWFRRAESVTYALNNNGQFAMDPYENAYSSGTHFVTAKEWLSLDYDDNTISYFEDSHDYIKRAYPCPTDFNGDGKMDLICGSADGKLYYFEGTGMKSNYELDVATMFTDMDGNQISVGAYSSPTTADIDNDGVDEIITGDENGSIHCFKRSDGMVLDDQGIILETGLTDAMPSIDDLNGDGVLDMAVGSRNGEMRIYYGDMGEYSVLFNAYETVDTGQSWCSPCIADADGDGVNELYAGTFEGYIAKFENNVFNGYIEGNESNYKGNNNLKFGANSVPRFYDIDGDGNKDLVVGSLEYGMAVPIDSDYFPYREKLQKQLDGFKDRGIYVGVHALSNEYADSTHDQRELEYQKNAFESYGLPWIGSGVNQHTWRTSKIGYDTHFDNMSGYDGTYKSQFDAGLYWNSGSQTPNSIAVPEVSAENSILVPFYLDNGQLMLQPSNTPNGNSEFSAISAKYEVPILFYNHCDYVYREQDSEEEKIKKVDTLVDDYGYNFVQENQLAKMTAAAYNSRVSAKWDNDTLYLSAAAKNEDIPLYDKNYQNSTGVKVIFADGVTVDEFNIDASVAYKKDNCIYTSLDKGVKISKNGENKDINITSVNVPAKISKNDNGATIKFCDGGMMTVEVAGNARTTSKGWETTQQEGKTLFRKYGKAETLKITK</sequence>